<dbReference type="GO" id="GO:0000287">
    <property type="term" value="F:magnesium ion binding"/>
    <property type="evidence" value="ECO:0007669"/>
    <property type="project" value="UniProtKB-UniRule"/>
</dbReference>
<evidence type="ECO:0000256" key="2">
    <source>
        <dbReference type="ARBA" id="ARBA00022723"/>
    </source>
</evidence>
<dbReference type="GO" id="GO:0009234">
    <property type="term" value="P:menaquinone biosynthetic process"/>
    <property type="evidence" value="ECO:0007669"/>
    <property type="project" value="UniProtKB-UniRule"/>
</dbReference>
<dbReference type="Proteomes" id="UP000600139">
    <property type="component" value="Unassembled WGS sequence"/>
</dbReference>
<keyword evidence="2 6" id="KW-0479">Metal-binding</keyword>
<evidence type="ECO:0000256" key="5">
    <source>
        <dbReference type="ARBA" id="ARBA00023211"/>
    </source>
</evidence>
<comment type="pathway">
    <text evidence="6">Quinol/quinone metabolism; menaquinone biosynthesis.</text>
</comment>
<protein>
    <recommendedName>
        <fullName evidence="6">2-succinyl-5-enolpyruvyl-6-hydroxy-3-cyclohexene-1-carboxylate synthase</fullName>
        <shortName evidence="6">SEPHCHC synthase</shortName>
        <ecNumber evidence="6">2.2.1.9</ecNumber>
    </recommendedName>
    <alternativeName>
        <fullName evidence="6">Menaquinone biosynthesis protein MenD</fullName>
    </alternativeName>
</protein>
<dbReference type="InterPro" id="IPR012001">
    <property type="entry name" value="Thiamin_PyroP_enz_TPP-bd_dom"/>
</dbReference>
<dbReference type="SUPFAM" id="SSF52518">
    <property type="entry name" value="Thiamin diphosphate-binding fold (THDP-binding)"/>
    <property type="match status" value="2"/>
</dbReference>
<organism evidence="8 9">
    <name type="scientific">Luteolibacter yonseiensis</name>
    <dbReference type="NCBI Taxonomy" id="1144680"/>
    <lineage>
        <taxon>Bacteria</taxon>
        <taxon>Pseudomonadati</taxon>
        <taxon>Verrucomicrobiota</taxon>
        <taxon>Verrucomicrobiia</taxon>
        <taxon>Verrucomicrobiales</taxon>
        <taxon>Verrucomicrobiaceae</taxon>
        <taxon>Luteolibacter</taxon>
    </lineage>
</organism>
<dbReference type="EC" id="2.2.1.9" evidence="6"/>
<comment type="cofactor">
    <cofactor evidence="6">
        <name>thiamine diphosphate</name>
        <dbReference type="ChEBI" id="CHEBI:58937"/>
    </cofactor>
    <text evidence="6">Binds 1 thiamine pyrophosphate per subunit.</text>
</comment>
<evidence type="ECO:0000256" key="3">
    <source>
        <dbReference type="ARBA" id="ARBA00022842"/>
    </source>
</evidence>
<gene>
    <name evidence="6" type="primary">menD</name>
    <name evidence="8" type="ORF">JIN84_13380</name>
</gene>
<comment type="caution">
    <text evidence="8">The sequence shown here is derived from an EMBL/GenBank/DDBJ whole genome shotgun (WGS) entry which is preliminary data.</text>
</comment>
<evidence type="ECO:0000256" key="1">
    <source>
        <dbReference type="ARBA" id="ARBA00022679"/>
    </source>
</evidence>
<evidence type="ECO:0000256" key="4">
    <source>
        <dbReference type="ARBA" id="ARBA00023052"/>
    </source>
</evidence>
<dbReference type="AlphaFoldDB" id="A0A934R489"/>
<comment type="function">
    <text evidence="6">Catalyzes the thiamine diphosphate-dependent decarboxylation of 2-oxoglutarate and the subsequent addition of the resulting succinic semialdehyde-thiamine pyrophosphate anion to isochorismate to yield 2-succinyl-5-enolpyruvyl-6-hydroxy-3-cyclohexene-1-carboxylate (SEPHCHC).</text>
</comment>
<keyword evidence="3 6" id="KW-0460">Magnesium</keyword>
<keyword evidence="6" id="KW-0474">Menaquinone biosynthesis</keyword>
<feature type="domain" description="Thiamine pyrophosphate enzyme N-terminal TPP-binding" evidence="7">
    <location>
        <begin position="11"/>
        <end position="119"/>
    </location>
</feature>
<dbReference type="GO" id="GO:0070204">
    <property type="term" value="F:2-succinyl-5-enolpyruvyl-6-hydroxy-3-cyclohexene-1-carboxylic-acid synthase activity"/>
    <property type="evidence" value="ECO:0007669"/>
    <property type="project" value="UniProtKB-UniRule"/>
</dbReference>
<dbReference type="RefSeq" id="WP_200351545.1">
    <property type="nucleotide sequence ID" value="NZ_BAABHZ010000006.1"/>
</dbReference>
<reference evidence="8" key="1">
    <citation type="submission" date="2021-01" db="EMBL/GenBank/DDBJ databases">
        <title>Modified the classification status of verrucomicrobia.</title>
        <authorList>
            <person name="Feng X."/>
        </authorList>
    </citation>
    <scope>NUCLEOTIDE SEQUENCE</scope>
    <source>
        <strain evidence="8">JCM 18052</strain>
    </source>
</reference>
<dbReference type="EMBL" id="JAENIK010000011">
    <property type="protein sequence ID" value="MBK1816612.1"/>
    <property type="molecule type" value="Genomic_DNA"/>
</dbReference>
<comment type="similarity">
    <text evidence="6">Belongs to the TPP enzyme family. MenD subfamily.</text>
</comment>
<keyword evidence="5 6" id="KW-0464">Manganese</keyword>
<dbReference type="PANTHER" id="PTHR42916:SF1">
    <property type="entry name" value="PROTEIN PHYLLO, CHLOROPLASTIC"/>
    <property type="match status" value="1"/>
</dbReference>
<dbReference type="PIRSF" id="PIRSF004983">
    <property type="entry name" value="MenD"/>
    <property type="match status" value="1"/>
</dbReference>
<comment type="pathway">
    <text evidence="6">Quinol/quinone metabolism; 1,4-dihydroxy-2-naphthoate biosynthesis; 1,4-dihydroxy-2-naphthoate from chorismate: step 2/7.</text>
</comment>
<dbReference type="InterPro" id="IPR029061">
    <property type="entry name" value="THDP-binding"/>
</dbReference>
<keyword evidence="1 6" id="KW-0808">Transferase</keyword>
<dbReference type="GO" id="GO:0030976">
    <property type="term" value="F:thiamine pyrophosphate binding"/>
    <property type="evidence" value="ECO:0007669"/>
    <property type="project" value="UniProtKB-UniRule"/>
</dbReference>
<dbReference type="HAMAP" id="MF_01659">
    <property type="entry name" value="MenD"/>
    <property type="match status" value="1"/>
</dbReference>
<keyword evidence="9" id="KW-1185">Reference proteome</keyword>
<dbReference type="GO" id="GO:0030145">
    <property type="term" value="F:manganese ion binding"/>
    <property type="evidence" value="ECO:0007669"/>
    <property type="project" value="UniProtKB-UniRule"/>
</dbReference>
<comment type="catalytic activity">
    <reaction evidence="6">
        <text>isochorismate + 2-oxoglutarate + H(+) = 5-enolpyruvoyl-6-hydroxy-2-succinyl-cyclohex-3-ene-1-carboxylate + CO2</text>
        <dbReference type="Rhea" id="RHEA:25593"/>
        <dbReference type="ChEBI" id="CHEBI:15378"/>
        <dbReference type="ChEBI" id="CHEBI:16526"/>
        <dbReference type="ChEBI" id="CHEBI:16810"/>
        <dbReference type="ChEBI" id="CHEBI:29780"/>
        <dbReference type="ChEBI" id="CHEBI:58818"/>
        <dbReference type="EC" id="2.2.1.9"/>
    </reaction>
</comment>
<accession>A0A934R489</accession>
<dbReference type="Pfam" id="PF02776">
    <property type="entry name" value="TPP_enzyme_N"/>
    <property type="match status" value="1"/>
</dbReference>
<evidence type="ECO:0000259" key="7">
    <source>
        <dbReference type="Pfam" id="PF02776"/>
    </source>
</evidence>
<keyword evidence="4 6" id="KW-0786">Thiamine pyrophosphate</keyword>
<proteinExistence type="inferred from homology"/>
<dbReference type="InterPro" id="IPR004433">
    <property type="entry name" value="MenaQ_synth_MenD"/>
</dbReference>
<dbReference type="Gene3D" id="3.40.50.970">
    <property type="match status" value="2"/>
</dbReference>
<dbReference type="Gene3D" id="3.40.50.1220">
    <property type="entry name" value="TPP-binding domain"/>
    <property type="match status" value="1"/>
</dbReference>
<comment type="subunit">
    <text evidence="6">Homodimer.</text>
</comment>
<evidence type="ECO:0000313" key="8">
    <source>
        <dbReference type="EMBL" id="MBK1816612.1"/>
    </source>
</evidence>
<evidence type="ECO:0000313" key="9">
    <source>
        <dbReference type="Proteomes" id="UP000600139"/>
    </source>
</evidence>
<dbReference type="PANTHER" id="PTHR42916">
    <property type="entry name" value="2-SUCCINYL-5-ENOLPYRUVYL-6-HYDROXY-3-CYCLOHEXENE-1-CARBOXYLATE SYNTHASE"/>
    <property type="match status" value="1"/>
</dbReference>
<sequence>MNSWQPAVDVVKNCLKAGVGEYVVCAGARNAALLEALARAESAGLVRVWRHFEERSAGFFALGRTMETAQPCAVITTSGTAAAELLPAVIEAHYQARPLVAITADRPESFRGTGAPQSIVQPGIFGNHAWQGTFADWDGKQPLHLNAEFDEEFEPGEENFSRLTLGEFRPAKDRLDVAALARWLREEHYKGIVVMVGGLEPDEREDVFHFCNDLGVPVVAEATSGLREGLERLSIHDADRVLKAHPPGKILRLGEVPSGRFWRDLENLPQVSVWSVCRNGLPGLARESNVIRGTLNRVLSALGDIEFADDALDLLSAASSRANRIDELLEIYPDSEPALLRTLSHYASIGGGLFLGNSMPIREWNLFAQWARPVPSVRANRGANGIDGQVSTWLGWSADVSETWAVVGDLTALYDLAAPFVLEQINCQGRVLVVINNGGGKIFERLPRLQTMSPRAAEWMTNPQTADLSGLATLWNMDHVRVRTVDDFDRFEAGEKTLLLEIVPDAAQTADFWAAWDRIRH</sequence>
<comment type="cofactor">
    <cofactor evidence="6">
        <name>Mg(2+)</name>
        <dbReference type="ChEBI" id="CHEBI:18420"/>
    </cofactor>
    <cofactor evidence="6">
        <name>Mn(2+)</name>
        <dbReference type="ChEBI" id="CHEBI:29035"/>
    </cofactor>
</comment>
<evidence type="ECO:0000256" key="6">
    <source>
        <dbReference type="HAMAP-Rule" id="MF_01659"/>
    </source>
</evidence>
<name>A0A934R489_9BACT</name>